<evidence type="ECO:0000313" key="3">
    <source>
        <dbReference type="EMBL" id="TQR46202.1"/>
    </source>
</evidence>
<keyword evidence="2" id="KW-0812">Transmembrane</keyword>
<gene>
    <name evidence="3" type="ORF">C7Y44_00465</name>
</gene>
<comment type="caution">
    <text evidence="3">The sequence shown here is derived from an EMBL/GenBank/DDBJ whole genome shotgun (WGS) entry which is preliminary data.</text>
</comment>
<dbReference type="InterPro" id="IPR021210">
    <property type="entry name" value="Exosporium_BclB"/>
</dbReference>
<feature type="transmembrane region" description="Helical" evidence="2">
    <location>
        <begin position="290"/>
        <end position="310"/>
    </location>
</feature>
<keyword evidence="2" id="KW-0472">Membrane</keyword>
<feature type="transmembrane region" description="Helical" evidence="2">
    <location>
        <begin position="197"/>
        <end position="216"/>
    </location>
</feature>
<dbReference type="RefSeq" id="WP_142542057.1">
    <property type="nucleotide sequence ID" value="NZ_SADY01000001.1"/>
</dbReference>
<accession>A0ABY3ATP3</accession>
<dbReference type="Proteomes" id="UP000316208">
    <property type="component" value="Unassembled WGS sequence"/>
</dbReference>
<keyword evidence="4" id="KW-1185">Reference proteome</keyword>
<feature type="transmembrane region" description="Helical" evidence="2">
    <location>
        <begin position="331"/>
        <end position="355"/>
    </location>
</feature>
<evidence type="ECO:0008006" key="5">
    <source>
        <dbReference type="Google" id="ProtNLM"/>
    </source>
</evidence>
<evidence type="ECO:0000256" key="1">
    <source>
        <dbReference type="SAM" id="MobiDB-lite"/>
    </source>
</evidence>
<feature type="transmembrane region" description="Helical" evidence="2">
    <location>
        <begin position="255"/>
        <end position="278"/>
    </location>
</feature>
<evidence type="ECO:0000313" key="4">
    <source>
        <dbReference type="Proteomes" id="UP000316208"/>
    </source>
</evidence>
<dbReference type="EMBL" id="SADY01000001">
    <property type="protein sequence ID" value="TQR46202.1"/>
    <property type="molecule type" value="Genomic_DNA"/>
</dbReference>
<dbReference type="NCBIfam" id="TIGR03721">
    <property type="entry name" value="exospore_TM"/>
    <property type="match status" value="1"/>
</dbReference>
<dbReference type="InterPro" id="IPR058705">
    <property type="entry name" value="A_ENA"/>
</dbReference>
<sequence length="356" mass="34131">MSQSNIPNITPIISVTRDDAINLLLSSIALEELGLSHIINAEGEKIQFALGTLPGVTSPPATISDILLVNQSVRNTIQDLTKKEFLLQNKLDSILSTPISVGPTGPTGPTGPSTGVTGTTGATGATGAAGVTGATGATGGAGVTGATGATGGAGVTGATGATGAAGVTGATGAIGATGVTGAPGTGAIIPFASGVPVLLTTLAGGLVGTGGLIGFGNSAPTVSALGATIDLTGAAGLLLNMAFSMPRNGIITSISAYFSTTVALSLIGATATIQAQLWESTTPNNTFTPIPGAIVTLAPALTGVIAIGAISHGVTTGLAIPVTTETRLLMVFSVTTTGLTLGTTVAGYASAGVAIT</sequence>
<protein>
    <recommendedName>
        <fullName evidence="5">BclB C-terminal domain-containing protein</fullName>
    </recommendedName>
</protein>
<feature type="region of interest" description="Disordered" evidence="1">
    <location>
        <begin position="98"/>
        <end position="127"/>
    </location>
</feature>
<feature type="compositionally biased region" description="Low complexity" evidence="1">
    <location>
        <begin position="110"/>
        <end position="127"/>
    </location>
</feature>
<organism evidence="3 4">
    <name type="scientific">Paenibacillus popilliae</name>
    <name type="common">Bacillus popilliae</name>
    <dbReference type="NCBI Taxonomy" id="78057"/>
    <lineage>
        <taxon>Bacteria</taxon>
        <taxon>Bacillati</taxon>
        <taxon>Bacillota</taxon>
        <taxon>Bacilli</taxon>
        <taxon>Bacillales</taxon>
        <taxon>Paenibacillaceae</taxon>
        <taxon>Paenibacillus</taxon>
    </lineage>
</organism>
<evidence type="ECO:0000256" key="2">
    <source>
        <dbReference type="SAM" id="Phobius"/>
    </source>
</evidence>
<feature type="transmembrane region" description="Helical" evidence="2">
    <location>
        <begin position="222"/>
        <end position="243"/>
    </location>
</feature>
<keyword evidence="2" id="KW-1133">Transmembrane helix</keyword>
<dbReference type="Pfam" id="PF26595">
    <property type="entry name" value="A_ENA"/>
    <property type="match status" value="1"/>
</dbReference>
<name>A0ABY3ATP3_PAEPP</name>
<proteinExistence type="predicted"/>
<reference evidence="3 4" key="1">
    <citation type="submission" date="2018-03" db="EMBL/GenBank/DDBJ databases">
        <title>Aerobic endospore-forming bacteria genome sequencing and assembly.</title>
        <authorList>
            <person name="Cavalcante D.A."/>
            <person name="Driks A."/>
            <person name="Putonti C."/>
            <person name="De-Souza M.T."/>
        </authorList>
    </citation>
    <scope>NUCLEOTIDE SEQUENCE [LARGE SCALE GENOMIC DNA]</scope>
    <source>
        <strain evidence="3 4">SDF0028</strain>
    </source>
</reference>